<protein>
    <submittedName>
        <fullName evidence="5">Pilus assembly protein N-terminal domain-containing protein</fullName>
    </submittedName>
</protein>
<comment type="caution">
    <text evidence="5">The sequence shown here is derived from an EMBL/GenBank/DDBJ whole genome shotgun (WGS) entry which is preliminary data.</text>
</comment>
<dbReference type="InterPro" id="IPR001775">
    <property type="entry name" value="GspD/PilQ"/>
</dbReference>
<accession>A0ABV3S894</accession>
<evidence type="ECO:0000313" key="6">
    <source>
        <dbReference type="Proteomes" id="UP001556653"/>
    </source>
</evidence>
<evidence type="ECO:0000256" key="2">
    <source>
        <dbReference type="SAM" id="SignalP"/>
    </source>
</evidence>
<dbReference type="RefSeq" id="WP_367966813.1">
    <property type="nucleotide sequence ID" value="NZ_JBAKFJ010000001.1"/>
</dbReference>
<dbReference type="InterPro" id="IPR032789">
    <property type="entry name" value="T2SS-T3SS_pil_N"/>
</dbReference>
<reference evidence="5 6" key="1">
    <citation type="submission" date="2024-02" db="EMBL/GenBank/DDBJ databases">
        <title>New especies of Spiribacter isolated from saline water.</title>
        <authorList>
            <person name="Leon M.J."/>
            <person name="De La Haba R."/>
            <person name="Sanchez-Porro C."/>
            <person name="Ventosa A."/>
        </authorList>
    </citation>
    <scope>NUCLEOTIDE SEQUENCE [LARGE SCALE GENOMIC DNA]</scope>
    <source>
        <strain evidence="6">ag22IC4-227</strain>
    </source>
</reference>
<feature type="domain" description="Type II/III secretion system secretin-like" evidence="3">
    <location>
        <begin position="238"/>
        <end position="392"/>
    </location>
</feature>
<keyword evidence="2" id="KW-0732">Signal</keyword>
<feature type="signal peptide" evidence="2">
    <location>
        <begin position="1"/>
        <end position="21"/>
    </location>
</feature>
<dbReference type="InterPro" id="IPR004845">
    <property type="entry name" value="T2SS_GspD_CS"/>
</dbReference>
<gene>
    <name evidence="5" type="ORF">V6X64_04905</name>
</gene>
<dbReference type="Proteomes" id="UP001556653">
    <property type="component" value="Unassembled WGS sequence"/>
</dbReference>
<keyword evidence="6" id="KW-1185">Reference proteome</keyword>
<dbReference type="InterPro" id="IPR050810">
    <property type="entry name" value="Bact_Secretion_Sys_Channel"/>
</dbReference>
<evidence type="ECO:0000256" key="1">
    <source>
        <dbReference type="RuleBase" id="RU004003"/>
    </source>
</evidence>
<feature type="domain" description="Pilus formation protein N-terminal" evidence="4">
    <location>
        <begin position="21"/>
        <end position="80"/>
    </location>
</feature>
<dbReference type="EMBL" id="JBAKFJ010000001">
    <property type="protein sequence ID" value="MEX0386337.1"/>
    <property type="molecule type" value="Genomic_DNA"/>
</dbReference>
<comment type="similarity">
    <text evidence="1">Belongs to the bacterial secretin family.</text>
</comment>
<name>A0ABV3S894_9GAMM</name>
<dbReference type="PANTHER" id="PTHR30332:SF17">
    <property type="entry name" value="TYPE IV PILIATION SYSTEM PROTEIN DR_0774-RELATED"/>
    <property type="match status" value="1"/>
</dbReference>
<dbReference type="PROSITE" id="PS00875">
    <property type="entry name" value="T2SP_D"/>
    <property type="match status" value="1"/>
</dbReference>
<proteinExistence type="inferred from homology"/>
<dbReference type="Pfam" id="PF13629">
    <property type="entry name" value="T2SS-T3SS_pil_N"/>
    <property type="match status" value="1"/>
</dbReference>
<dbReference type="Pfam" id="PF00263">
    <property type="entry name" value="Secretin"/>
    <property type="match status" value="1"/>
</dbReference>
<sequence length="426" mass="45634">MRWLTALTTLVGLLCSAGVHAIELTVGHSRVVEAEDVIRVALGDGELAEVEVIGDGEGVLVIGRAPGRTDLRLWSGTGETRHMPVIIEPRARERTETPGLERLVERIEGVQLERLDGRDYLTGQPDTERDRQRLARVLETHPEVGDFTDPPPITETPTVNVKARFVELRKSALRQIGLDWATRSPGISFAYASDLHTNEVFRSSLGGFLPADALPLDIGQGNGYLGIGVSLTAMIDLLGQSGQARVIAEPMLSALSGSTAEFQAGGEVPIPVQGDNGNTSVTFKDYGILLRVAPTVGDGQRIRTSVEVEVSDVDQSVTVLGVPGFSVRNAVTEMNARSGETLLIAGLIDDQQSRAVSQVPGLGDLPIIGELFKSRRFQNEQTELVVLITPTLGRAAASQSTMDDGRVASKALRATSGRLPLEELGQ</sequence>
<dbReference type="PRINTS" id="PR00811">
    <property type="entry name" value="BCTERIALGSPD"/>
</dbReference>
<dbReference type="InterPro" id="IPR004846">
    <property type="entry name" value="T2SS/T3SS_dom"/>
</dbReference>
<organism evidence="5 6">
    <name type="scientific">Spiribacter onubensis</name>
    <dbReference type="NCBI Taxonomy" id="3122420"/>
    <lineage>
        <taxon>Bacteria</taxon>
        <taxon>Pseudomonadati</taxon>
        <taxon>Pseudomonadota</taxon>
        <taxon>Gammaproteobacteria</taxon>
        <taxon>Chromatiales</taxon>
        <taxon>Ectothiorhodospiraceae</taxon>
        <taxon>Spiribacter</taxon>
    </lineage>
</organism>
<feature type="chain" id="PRO_5045964907" evidence="2">
    <location>
        <begin position="22"/>
        <end position="426"/>
    </location>
</feature>
<evidence type="ECO:0000259" key="3">
    <source>
        <dbReference type="Pfam" id="PF00263"/>
    </source>
</evidence>
<evidence type="ECO:0000313" key="5">
    <source>
        <dbReference type="EMBL" id="MEX0386337.1"/>
    </source>
</evidence>
<dbReference type="PANTHER" id="PTHR30332">
    <property type="entry name" value="PROBABLE GENERAL SECRETION PATHWAY PROTEIN D"/>
    <property type="match status" value="1"/>
</dbReference>
<evidence type="ECO:0000259" key="4">
    <source>
        <dbReference type="Pfam" id="PF13629"/>
    </source>
</evidence>